<gene>
    <name evidence="2" type="ORF">DV515_00018856</name>
</gene>
<name>A0A3L8Q6D5_CHLGU</name>
<feature type="compositionally biased region" description="Basic and acidic residues" evidence="1">
    <location>
        <begin position="126"/>
        <end position="137"/>
    </location>
</feature>
<evidence type="ECO:0000256" key="1">
    <source>
        <dbReference type="SAM" id="MobiDB-lite"/>
    </source>
</evidence>
<organism evidence="2 3">
    <name type="scientific">Chloebia gouldiae</name>
    <name type="common">Gouldian finch</name>
    <name type="synonym">Erythrura gouldiae</name>
    <dbReference type="NCBI Taxonomy" id="44316"/>
    <lineage>
        <taxon>Eukaryota</taxon>
        <taxon>Metazoa</taxon>
        <taxon>Chordata</taxon>
        <taxon>Craniata</taxon>
        <taxon>Vertebrata</taxon>
        <taxon>Euteleostomi</taxon>
        <taxon>Archelosauria</taxon>
        <taxon>Archosauria</taxon>
        <taxon>Dinosauria</taxon>
        <taxon>Saurischia</taxon>
        <taxon>Theropoda</taxon>
        <taxon>Coelurosauria</taxon>
        <taxon>Aves</taxon>
        <taxon>Neognathae</taxon>
        <taxon>Neoaves</taxon>
        <taxon>Telluraves</taxon>
        <taxon>Australaves</taxon>
        <taxon>Passeriformes</taxon>
        <taxon>Passeroidea</taxon>
        <taxon>Passeridae</taxon>
        <taxon>Chloebia</taxon>
    </lineage>
</organism>
<accession>A0A3L8Q6D5</accession>
<proteinExistence type="predicted"/>
<comment type="caution">
    <text evidence="2">The sequence shown here is derived from an EMBL/GenBank/DDBJ whole genome shotgun (WGS) entry which is preliminary data.</text>
</comment>
<reference evidence="2 3" key="1">
    <citation type="journal article" date="2018" name="Proc. R. Soc. B">
        <title>A non-coding region near Follistatin controls head colour polymorphism in the Gouldian finch.</title>
        <authorList>
            <person name="Toomey M.B."/>
            <person name="Marques C.I."/>
            <person name="Andrade P."/>
            <person name="Araujo P.M."/>
            <person name="Sabatino S."/>
            <person name="Gazda M.A."/>
            <person name="Afonso S."/>
            <person name="Lopes R.J."/>
            <person name="Corbo J.C."/>
            <person name="Carneiro M."/>
        </authorList>
    </citation>
    <scope>NUCLEOTIDE SEQUENCE [LARGE SCALE GENOMIC DNA]</scope>
    <source>
        <strain evidence="2">Red01</strain>
        <tissue evidence="2">Muscle</tissue>
    </source>
</reference>
<dbReference type="EMBL" id="QUSF01004936">
    <property type="protein sequence ID" value="RLV62874.1"/>
    <property type="molecule type" value="Genomic_DNA"/>
</dbReference>
<sequence>MAALGSWRLCKERSWGLPVHGELPHGKGCCAQAAPRAEKGGSGPRDLCQSHSPGQQPLSPGGAEGTAGGTKPGKVRDWREPDPGAGAAAPLHSWRKLLAGSNLPSPCPKRNWMDCVLLSKSSRSARAAEHQELKELKPQATRAGQEETF</sequence>
<keyword evidence="3" id="KW-1185">Reference proteome</keyword>
<feature type="region of interest" description="Disordered" evidence="1">
    <location>
        <begin position="22"/>
        <end position="89"/>
    </location>
</feature>
<feature type="compositionally biased region" description="Polar residues" evidence="1">
    <location>
        <begin position="49"/>
        <end position="58"/>
    </location>
</feature>
<feature type="compositionally biased region" description="Gly residues" evidence="1">
    <location>
        <begin position="62"/>
        <end position="71"/>
    </location>
</feature>
<dbReference type="Proteomes" id="UP000276834">
    <property type="component" value="Unassembled WGS sequence"/>
</dbReference>
<evidence type="ECO:0000313" key="2">
    <source>
        <dbReference type="EMBL" id="RLV62874.1"/>
    </source>
</evidence>
<feature type="region of interest" description="Disordered" evidence="1">
    <location>
        <begin position="123"/>
        <end position="149"/>
    </location>
</feature>
<evidence type="ECO:0000313" key="3">
    <source>
        <dbReference type="Proteomes" id="UP000276834"/>
    </source>
</evidence>
<dbReference type="AlphaFoldDB" id="A0A3L8Q6D5"/>
<protein>
    <submittedName>
        <fullName evidence="2">Uncharacterized protein</fullName>
    </submittedName>
</protein>